<sequence>MDAFVGTSGWYYEWNKKKNLDWFVENSGLNSVELNASFYRFPFPGNIKNWGEKGKGLRWSVKVHRSITHWRQFSESALEIWENFRGLFKPMDHLIDFYLFQAPPRFEEIERALKFAEKTGLGERFALEIRNRELLGNDELCGRFLNRVTLVSVDSPDYINRIFPGKTVYMRMHGRENWYSYNYPRGEIKETIRKITELEREKVYIYFNNNHKMLENARKALKAFSDL</sequence>
<dbReference type="PANTHER" id="PTHR30348:SF4">
    <property type="entry name" value="DUF72 DOMAIN-CONTAINING PROTEIN"/>
    <property type="match status" value="1"/>
</dbReference>
<gene>
    <name evidence="1" type="ORF">MSMAC_1285</name>
</gene>
<dbReference type="KEGG" id="mmac:MSMAC_1285"/>
<organism evidence="1 2">
    <name type="scientific">Methanosarcina mazei C16</name>
    <dbReference type="NCBI Taxonomy" id="1434113"/>
    <lineage>
        <taxon>Archaea</taxon>
        <taxon>Methanobacteriati</taxon>
        <taxon>Methanobacteriota</taxon>
        <taxon>Stenosarchaea group</taxon>
        <taxon>Methanomicrobia</taxon>
        <taxon>Methanosarcinales</taxon>
        <taxon>Methanosarcinaceae</taxon>
        <taxon>Methanosarcina</taxon>
    </lineage>
</organism>
<evidence type="ECO:0000313" key="1">
    <source>
        <dbReference type="EMBL" id="AKB71175.1"/>
    </source>
</evidence>
<dbReference type="HOGENOM" id="CLU_046519_0_1_2"/>
<protein>
    <recommendedName>
        <fullName evidence="3">DUF72 domain-containing protein</fullName>
    </recommendedName>
</protein>
<evidence type="ECO:0008006" key="3">
    <source>
        <dbReference type="Google" id="ProtNLM"/>
    </source>
</evidence>
<accession>A0A0E3WRH9</accession>
<dbReference type="RefSeq" id="WP_048036428.1">
    <property type="nucleotide sequence ID" value="NZ_CP009514.1"/>
</dbReference>
<dbReference type="InterPro" id="IPR002763">
    <property type="entry name" value="DUF72"/>
</dbReference>
<proteinExistence type="predicted"/>
<dbReference type="Pfam" id="PF01904">
    <property type="entry name" value="DUF72"/>
    <property type="match status" value="1"/>
</dbReference>
<dbReference type="Proteomes" id="UP000033071">
    <property type="component" value="Chromosome"/>
</dbReference>
<dbReference type="PATRIC" id="fig|1434113.4.peg.1614"/>
<dbReference type="GeneID" id="24881202"/>
<reference evidence="1 2" key="1">
    <citation type="submission" date="2014-07" db="EMBL/GenBank/DDBJ databases">
        <title>Methanogenic archaea and the global carbon cycle.</title>
        <authorList>
            <person name="Henriksen J.R."/>
            <person name="Luke J."/>
            <person name="Reinhart S."/>
            <person name="Benedict M.N."/>
            <person name="Youngblut N.D."/>
            <person name="Metcalf M.E."/>
            <person name="Whitaker R.J."/>
            <person name="Metcalf W.W."/>
        </authorList>
    </citation>
    <scope>NUCLEOTIDE SEQUENCE [LARGE SCALE GENOMIC DNA]</scope>
    <source>
        <strain evidence="1 2">C16</strain>
    </source>
</reference>
<name>A0A0E3WRH9_METMZ</name>
<dbReference type="SUPFAM" id="SSF117396">
    <property type="entry name" value="TM1631-like"/>
    <property type="match status" value="1"/>
</dbReference>
<dbReference type="PANTHER" id="PTHR30348">
    <property type="entry name" value="UNCHARACTERIZED PROTEIN YECE"/>
    <property type="match status" value="1"/>
</dbReference>
<dbReference type="Gene3D" id="3.20.20.410">
    <property type="entry name" value="Protein of unknown function UPF0759"/>
    <property type="match status" value="1"/>
</dbReference>
<dbReference type="AlphaFoldDB" id="A0A0E3WRH9"/>
<dbReference type="InterPro" id="IPR036520">
    <property type="entry name" value="UPF0759_sf"/>
</dbReference>
<evidence type="ECO:0000313" key="2">
    <source>
        <dbReference type="Proteomes" id="UP000033071"/>
    </source>
</evidence>
<dbReference type="EMBL" id="CP009514">
    <property type="protein sequence ID" value="AKB71175.1"/>
    <property type="molecule type" value="Genomic_DNA"/>
</dbReference>